<comment type="caution">
    <text evidence="5">The sequence shown here is derived from an EMBL/GenBank/DDBJ whole genome shotgun (WGS) entry which is preliminary data.</text>
</comment>
<proteinExistence type="inferred from homology"/>
<sequence>MYSRDEMNNRATSSERSPRGTNSADRRRWSRRRFVATAGGFATAGLAGCLGGASDEDGADVVASFFTFYDFARQVVDGTPVTVDNLVPTGLHGHGWEPDFGITSDIVEADGFLHVGPDFQPWADRAIETVQDDDADTHLIDAREGIELMDLPDTVDEDEQVGEGKDPHFWLDPGLAKASVDNIVDGLVEIAPDHEDAFVANAADVKAELDEIDAEWEGIFDAAERKTVFLAAHNAFGYVGERYGATIQPLVTNLAATDDVRPADMRRARETIDDNDIQYIGAAIFEPRRPAQQLRESTDVEAYYPVTPYAGTKEEWVDRGWGYFEIARNINMPTFRIVLEAMDPDGTEFDDEWQNFE</sequence>
<dbReference type="PANTHER" id="PTHR42953">
    <property type="entry name" value="HIGH-AFFINITY ZINC UPTAKE SYSTEM PROTEIN ZNUA-RELATED"/>
    <property type="match status" value="1"/>
</dbReference>
<protein>
    <submittedName>
        <fullName evidence="5">Metal ABC transporter substrate-binding protein</fullName>
    </submittedName>
</protein>
<comment type="similarity">
    <text evidence="1">Belongs to the bacterial solute-binding protein 9 family.</text>
</comment>
<evidence type="ECO:0000256" key="2">
    <source>
        <dbReference type="ARBA" id="ARBA00022448"/>
    </source>
</evidence>
<organism evidence="5 6">
    <name type="scientific">Natribaculum luteum</name>
    <dbReference type="NCBI Taxonomy" id="1586232"/>
    <lineage>
        <taxon>Archaea</taxon>
        <taxon>Methanobacteriati</taxon>
        <taxon>Methanobacteriota</taxon>
        <taxon>Stenosarchaea group</taxon>
        <taxon>Halobacteria</taxon>
        <taxon>Halobacteriales</taxon>
        <taxon>Natrialbaceae</taxon>
        <taxon>Natribaculum</taxon>
    </lineage>
</organism>
<dbReference type="InterPro" id="IPR050492">
    <property type="entry name" value="Bact_metal-bind_prot9"/>
</dbReference>
<evidence type="ECO:0000256" key="4">
    <source>
        <dbReference type="SAM" id="MobiDB-lite"/>
    </source>
</evidence>
<name>A0ABD5NY60_9EURY</name>
<keyword evidence="3" id="KW-0732">Signal</keyword>
<dbReference type="Gene3D" id="3.40.50.1980">
    <property type="entry name" value="Nitrogenase molybdenum iron protein domain"/>
    <property type="match status" value="2"/>
</dbReference>
<keyword evidence="2" id="KW-0813">Transport</keyword>
<feature type="compositionally biased region" description="Polar residues" evidence="4">
    <location>
        <begin position="9"/>
        <end position="23"/>
    </location>
</feature>
<dbReference type="AlphaFoldDB" id="A0ABD5NY60"/>
<dbReference type="SUPFAM" id="SSF53807">
    <property type="entry name" value="Helical backbone' metal receptor"/>
    <property type="match status" value="1"/>
</dbReference>
<feature type="region of interest" description="Disordered" evidence="4">
    <location>
        <begin position="1"/>
        <end position="28"/>
    </location>
</feature>
<dbReference type="Proteomes" id="UP001595821">
    <property type="component" value="Unassembled WGS sequence"/>
</dbReference>
<dbReference type="PANTHER" id="PTHR42953:SF3">
    <property type="entry name" value="HIGH-AFFINITY ZINC UPTAKE SYSTEM PROTEIN ZNUA"/>
    <property type="match status" value="1"/>
</dbReference>
<dbReference type="InterPro" id="IPR006127">
    <property type="entry name" value="ZnuA-like"/>
</dbReference>
<reference evidence="5 6" key="1">
    <citation type="journal article" date="2014" name="Int. J. Syst. Evol. Microbiol.">
        <title>Complete genome sequence of Corynebacterium casei LMG S-19264T (=DSM 44701T), isolated from a smear-ripened cheese.</title>
        <authorList>
            <consortium name="US DOE Joint Genome Institute (JGI-PGF)"/>
            <person name="Walter F."/>
            <person name="Albersmeier A."/>
            <person name="Kalinowski J."/>
            <person name="Ruckert C."/>
        </authorList>
    </citation>
    <scope>NUCLEOTIDE SEQUENCE [LARGE SCALE GENOMIC DNA]</scope>
    <source>
        <strain evidence="5 6">IBRC-M 10912</strain>
    </source>
</reference>
<evidence type="ECO:0000256" key="1">
    <source>
        <dbReference type="ARBA" id="ARBA00011028"/>
    </source>
</evidence>
<accession>A0ABD5NY60</accession>
<evidence type="ECO:0000256" key="3">
    <source>
        <dbReference type="ARBA" id="ARBA00022729"/>
    </source>
</evidence>
<evidence type="ECO:0000313" key="5">
    <source>
        <dbReference type="EMBL" id="MFC4246735.1"/>
    </source>
</evidence>
<gene>
    <name evidence="5" type="ORF">ACFOZ7_06950</name>
</gene>
<evidence type="ECO:0000313" key="6">
    <source>
        <dbReference type="Proteomes" id="UP001595821"/>
    </source>
</evidence>
<dbReference type="EMBL" id="JBHSDJ010000016">
    <property type="protein sequence ID" value="MFC4246735.1"/>
    <property type="molecule type" value="Genomic_DNA"/>
</dbReference>
<dbReference type="Pfam" id="PF01297">
    <property type="entry name" value="ZnuA"/>
    <property type="match status" value="1"/>
</dbReference>